<proteinExistence type="inferred from homology"/>
<dbReference type="EMBL" id="CH408080">
    <property type="protein sequence ID" value="EEQ40548.1"/>
    <property type="molecule type" value="Genomic_DNA"/>
</dbReference>
<organism evidence="6 7">
    <name type="scientific">Clavispora lusitaniae (strain ATCC 42720)</name>
    <name type="common">Yeast</name>
    <name type="synonym">Candida lusitaniae</name>
    <dbReference type="NCBI Taxonomy" id="306902"/>
    <lineage>
        <taxon>Eukaryota</taxon>
        <taxon>Fungi</taxon>
        <taxon>Dikarya</taxon>
        <taxon>Ascomycota</taxon>
        <taxon>Saccharomycotina</taxon>
        <taxon>Pichiomycetes</taxon>
        <taxon>Metschnikowiaceae</taxon>
        <taxon>Clavispora</taxon>
    </lineage>
</organism>
<reference evidence="6 7" key="1">
    <citation type="journal article" date="2009" name="Nature">
        <title>Evolution of pathogenicity and sexual reproduction in eight Candida genomes.</title>
        <authorList>
            <person name="Butler G."/>
            <person name="Rasmussen M.D."/>
            <person name="Lin M.F."/>
            <person name="Santos M.A."/>
            <person name="Sakthikumar S."/>
            <person name="Munro C.A."/>
            <person name="Rheinbay E."/>
            <person name="Grabherr M."/>
            <person name="Forche A."/>
            <person name="Reedy J.L."/>
            <person name="Agrafioti I."/>
            <person name="Arnaud M.B."/>
            <person name="Bates S."/>
            <person name="Brown A.J."/>
            <person name="Brunke S."/>
            <person name="Costanzo M.C."/>
            <person name="Fitzpatrick D.A."/>
            <person name="de Groot P.W."/>
            <person name="Harris D."/>
            <person name="Hoyer L.L."/>
            <person name="Hube B."/>
            <person name="Klis F.M."/>
            <person name="Kodira C."/>
            <person name="Lennard N."/>
            <person name="Logue M.E."/>
            <person name="Martin R."/>
            <person name="Neiman A.M."/>
            <person name="Nikolaou E."/>
            <person name="Quail M.A."/>
            <person name="Quinn J."/>
            <person name="Santos M.C."/>
            <person name="Schmitzberger F.F."/>
            <person name="Sherlock G."/>
            <person name="Shah P."/>
            <person name="Silverstein K.A."/>
            <person name="Skrzypek M.S."/>
            <person name="Soll D."/>
            <person name="Staggs R."/>
            <person name="Stansfield I."/>
            <person name="Stumpf M.P."/>
            <person name="Sudbery P.E."/>
            <person name="Srikantha T."/>
            <person name="Zeng Q."/>
            <person name="Berman J."/>
            <person name="Berriman M."/>
            <person name="Heitman J."/>
            <person name="Gow N.A."/>
            <person name="Lorenz M.C."/>
            <person name="Birren B.W."/>
            <person name="Kellis M."/>
            <person name="Cuomo C.A."/>
        </authorList>
    </citation>
    <scope>NUCLEOTIDE SEQUENCE [LARGE SCALE GENOMIC DNA]</scope>
    <source>
        <strain evidence="6 7">ATCC 42720</strain>
    </source>
</reference>
<evidence type="ECO:0000256" key="1">
    <source>
        <dbReference type="ARBA" id="ARBA00005460"/>
    </source>
</evidence>
<protein>
    <recommendedName>
        <fullName evidence="5">RPN1 N-terminal domain-containing protein</fullName>
    </recommendedName>
</protein>
<evidence type="ECO:0000313" key="6">
    <source>
        <dbReference type="EMBL" id="EEQ40548.1"/>
    </source>
</evidence>
<dbReference type="STRING" id="306902.C4Y8Z9"/>
<feature type="domain" description="RPN1 N-terminal" evidence="5">
    <location>
        <begin position="39"/>
        <end position="342"/>
    </location>
</feature>
<dbReference type="HOGENOM" id="CLU_008705_3_0_1"/>
<accession>C4Y8Z9</accession>
<dbReference type="Proteomes" id="UP000007703">
    <property type="component" value="Unassembled WGS sequence"/>
</dbReference>
<dbReference type="PANTHER" id="PTHR10943:SF1">
    <property type="entry name" value="26S PROTEASOME NON-ATPASE REGULATORY SUBUNIT 2"/>
    <property type="match status" value="1"/>
</dbReference>
<dbReference type="GO" id="GO:0008540">
    <property type="term" value="C:proteasome regulatory particle, base subcomplex"/>
    <property type="evidence" value="ECO:0007669"/>
    <property type="project" value="TreeGrafter"/>
</dbReference>
<evidence type="ECO:0000259" key="5">
    <source>
        <dbReference type="Pfam" id="PF17781"/>
    </source>
</evidence>
<gene>
    <name evidence="6" type="ORF">CLUG_04676</name>
</gene>
<dbReference type="KEGG" id="clu:CLUG_04676"/>
<dbReference type="GO" id="GO:0043161">
    <property type="term" value="P:proteasome-mediated ubiquitin-dependent protein catabolic process"/>
    <property type="evidence" value="ECO:0007669"/>
    <property type="project" value="TreeGrafter"/>
</dbReference>
<dbReference type="InterPro" id="IPR040892">
    <property type="entry name" value="RPN1_N"/>
</dbReference>
<dbReference type="FunCoup" id="C4Y8Z9">
    <property type="interactions" value="1502"/>
</dbReference>
<dbReference type="SUPFAM" id="SSF48371">
    <property type="entry name" value="ARM repeat"/>
    <property type="match status" value="1"/>
</dbReference>
<dbReference type="Pfam" id="PF17781">
    <property type="entry name" value="RPN1_RPN2_N"/>
    <property type="match status" value="1"/>
</dbReference>
<dbReference type="AlphaFoldDB" id="C4Y8Z9"/>
<name>C4Y8Z9_CLAL4</name>
<sequence length="572" mass="63725">MAPVKDQVASSEAESQKKKQPVVAEEELSEEDQKLKDDLEALVETLNQPDQPEEDYLTALSTMKNFIKDSTTSMTAVPKPLKFLRPHYSLMTELYEKWSTKGVAVKLLLQLADIISVLATTRSDDGKRESLKYRLLASDDTISDWGHEYMRHLALEIGESYQANLGSDEAHVARLVDLSLHIVPFFLKHNAEADAVDLLLEIENIEKLPQYLDNSTYARVCLYMVSCVPLLAPPDDTAFLHTAYSIYLTHNQLTQALTLAIKLDNEDLIKQVFDSTEDLLVHKQLGFILSQQYNRFKYPGDNEETQEIISNVKLPEFYAYLVEELNLLEPKVPEDIYKSHLEDSRYVYGSGSIDSAKQNLAASFVNAFLNFGYGTDKLILQSGESETKSWIYRTKASGMISATASIGSIYQWNIDEGLPALDRYTYSNDDVIKAGSILGTGIISANINDEAEVSLGLLQEYVSDPKKIFQTSAINGLGIAYAGSANEEVLNLLLPLISDTDISLEASCLASLALGHVFVGTCHGDITSAILQTLLERDFTQLNNKFIRFMALGSWLVIYGQDRDGGGCFGYY</sequence>
<comment type="similarity">
    <text evidence="1">Belongs to the proteasome subunit S2 family.</text>
</comment>
<evidence type="ECO:0000313" key="7">
    <source>
        <dbReference type="Proteomes" id="UP000007703"/>
    </source>
</evidence>
<dbReference type="GeneID" id="8496483"/>
<dbReference type="OrthoDB" id="10252509at2759"/>
<dbReference type="GO" id="GO:0034515">
    <property type="term" value="C:proteasome storage granule"/>
    <property type="evidence" value="ECO:0007669"/>
    <property type="project" value="TreeGrafter"/>
</dbReference>
<evidence type="ECO:0000256" key="4">
    <source>
        <dbReference type="SAM" id="MobiDB-lite"/>
    </source>
</evidence>
<dbReference type="OMA" id="GTCNGDI"/>
<keyword evidence="3" id="KW-0647">Proteasome</keyword>
<dbReference type="VEuPathDB" id="FungiDB:CLUG_04676"/>
<dbReference type="InterPro" id="IPR016024">
    <property type="entry name" value="ARM-type_fold"/>
</dbReference>
<keyword evidence="2" id="KW-0677">Repeat</keyword>
<feature type="region of interest" description="Disordered" evidence="4">
    <location>
        <begin position="1"/>
        <end position="34"/>
    </location>
</feature>
<dbReference type="Pfam" id="PF01851">
    <property type="entry name" value="PC_rep"/>
    <property type="match status" value="1"/>
</dbReference>
<dbReference type="InParanoid" id="C4Y8Z9"/>
<dbReference type="Gene3D" id="1.25.10.10">
    <property type="entry name" value="Leucine-rich Repeat Variant"/>
    <property type="match status" value="1"/>
</dbReference>
<dbReference type="GO" id="GO:0005634">
    <property type="term" value="C:nucleus"/>
    <property type="evidence" value="ECO:0007669"/>
    <property type="project" value="TreeGrafter"/>
</dbReference>
<dbReference type="PANTHER" id="PTHR10943">
    <property type="entry name" value="26S PROTEASOME NON-ATPASE REGULATORY SUBUNIT"/>
    <property type="match status" value="1"/>
</dbReference>
<dbReference type="InterPro" id="IPR002015">
    <property type="entry name" value="Proteasome/cyclosome_rpt"/>
</dbReference>
<evidence type="ECO:0000256" key="3">
    <source>
        <dbReference type="ARBA" id="ARBA00022942"/>
    </source>
</evidence>
<dbReference type="InterPro" id="IPR011989">
    <property type="entry name" value="ARM-like"/>
</dbReference>
<evidence type="ECO:0000256" key="2">
    <source>
        <dbReference type="ARBA" id="ARBA00022737"/>
    </source>
</evidence>